<dbReference type="AlphaFoldDB" id="C2BEQ5"/>
<sequence>MGKSKYKNLYDRVVNENKKKRYPRNPSKISDVSNNFNAETLYIGSRKRNSKVLLRIYDKKKEQLS</sequence>
<evidence type="ECO:0000313" key="1">
    <source>
        <dbReference type="EMBL" id="EEI86567.1"/>
    </source>
</evidence>
<dbReference type="RefSeq" id="WP_004826798.1">
    <property type="nucleotide sequence ID" value="NZ_GG666044.1"/>
</dbReference>
<gene>
    <name evidence="1" type="ORF">HMPREF0072_0825</name>
</gene>
<dbReference type="Proteomes" id="UP000005984">
    <property type="component" value="Unassembled WGS sequence"/>
</dbReference>
<protein>
    <submittedName>
        <fullName evidence="1">Uncharacterized protein</fullName>
    </submittedName>
</protein>
<accession>C2BEQ5</accession>
<reference evidence="1 2" key="1">
    <citation type="submission" date="2008-10" db="EMBL/GenBank/DDBJ databases">
        <authorList>
            <person name="Qin X."/>
            <person name="Bachman B."/>
            <person name="Battles P."/>
            <person name="Bell A."/>
            <person name="Bess C."/>
            <person name="Bickham C."/>
            <person name="Chaboub L."/>
            <person name="Chen D."/>
            <person name="Coyle M."/>
            <person name="Deiros D.R."/>
            <person name="Dinh H."/>
            <person name="Forbes L."/>
            <person name="Fowler G."/>
            <person name="Francisco L."/>
            <person name="Fu Q."/>
            <person name="Gubbala S."/>
            <person name="Hale W."/>
            <person name="Han Y."/>
            <person name="Hemphill L."/>
            <person name="Highlander S.K."/>
            <person name="Hirani K."/>
            <person name="Hogues M."/>
            <person name="Jackson L."/>
            <person name="Jakkamsetti A."/>
            <person name="Javaid M."/>
            <person name="Jiang H."/>
            <person name="Korchina V."/>
            <person name="Kovar C."/>
            <person name="Lara F."/>
            <person name="Lee S."/>
            <person name="Mata R."/>
            <person name="Mathew T."/>
            <person name="Moen C."/>
            <person name="Morales K."/>
            <person name="Munidasa M."/>
            <person name="Nazareth L."/>
            <person name="Ngo R."/>
            <person name="Nguyen L."/>
            <person name="Okwuonu G."/>
            <person name="Ongeri F."/>
            <person name="Patil S."/>
            <person name="Petrosino J."/>
            <person name="Pham C."/>
            <person name="Pham P."/>
            <person name="Pu L.-L."/>
            <person name="Puazo M."/>
            <person name="Raj R."/>
            <person name="Reid J."/>
            <person name="Rouhana J."/>
            <person name="Saada N."/>
            <person name="Shang Y."/>
            <person name="Simmons D."/>
            <person name="Thornton R."/>
            <person name="Warren J."/>
            <person name="Weissenberger G."/>
            <person name="Zhang J."/>
            <person name="Zhang L."/>
            <person name="Zhou C."/>
            <person name="Zhu D."/>
            <person name="Muzny D."/>
            <person name="Worley K."/>
            <person name="Gibbs R."/>
        </authorList>
    </citation>
    <scope>NUCLEOTIDE SEQUENCE [LARGE SCALE GENOMIC DNA]</scope>
    <source>
        <strain evidence="1 2">ATCC 51172</strain>
    </source>
</reference>
<comment type="caution">
    <text evidence="1">The sequence shown here is derived from an EMBL/GenBank/DDBJ whole genome shotgun (WGS) entry which is preliminary data.</text>
</comment>
<keyword evidence="2" id="KW-1185">Reference proteome</keyword>
<dbReference type="HOGENOM" id="CLU_2860726_0_0_9"/>
<proteinExistence type="predicted"/>
<name>C2BEQ5_9FIRM</name>
<evidence type="ECO:0000313" key="2">
    <source>
        <dbReference type="Proteomes" id="UP000005984"/>
    </source>
</evidence>
<organism evidence="1 2">
    <name type="scientific">Anaerococcus lactolyticus ATCC 51172</name>
    <dbReference type="NCBI Taxonomy" id="525254"/>
    <lineage>
        <taxon>Bacteria</taxon>
        <taxon>Bacillati</taxon>
        <taxon>Bacillota</taxon>
        <taxon>Tissierellia</taxon>
        <taxon>Tissierellales</taxon>
        <taxon>Peptoniphilaceae</taxon>
        <taxon>Anaerococcus</taxon>
    </lineage>
</organism>
<dbReference type="EMBL" id="ABYO01000191">
    <property type="protein sequence ID" value="EEI86567.1"/>
    <property type="molecule type" value="Genomic_DNA"/>
</dbReference>
<dbReference type="eggNOG" id="ENOG5033ITS">
    <property type="taxonomic scope" value="Bacteria"/>
</dbReference>
<dbReference type="STRING" id="525254.HMPREF0072_0825"/>